<proteinExistence type="predicted"/>
<dbReference type="AlphaFoldDB" id="A0A942U326"/>
<dbReference type="InterPro" id="IPR038404">
    <property type="entry name" value="TRAP_DctP_sf"/>
</dbReference>
<evidence type="ECO:0000256" key="2">
    <source>
        <dbReference type="SAM" id="SignalP"/>
    </source>
</evidence>
<feature type="signal peptide" evidence="2">
    <location>
        <begin position="1"/>
        <end position="24"/>
    </location>
</feature>
<gene>
    <name evidence="3" type="ORF">KHA99_07620</name>
</gene>
<evidence type="ECO:0000313" key="3">
    <source>
        <dbReference type="EMBL" id="MBS4212330.1"/>
    </source>
</evidence>
<dbReference type="Gene3D" id="3.40.190.170">
    <property type="entry name" value="Bacterial extracellular solute-binding protein, family 7"/>
    <property type="match status" value="1"/>
</dbReference>
<dbReference type="NCBIfam" id="TIGR00787">
    <property type="entry name" value="dctP"/>
    <property type="match status" value="1"/>
</dbReference>
<dbReference type="SUPFAM" id="SSF53850">
    <property type="entry name" value="Periplasmic binding protein-like II"/>
    <property type="match status" value="1"/>
</dbReference>
<dbReference type="PANTHER" id="PTHR33376:SF2">
    <property type="entry name" value="DICARBOXYLATE-BINDING PERIPLASMIC PROTEIN"/>
    <property type="match status" value="1"/>
</dbReference>
<dbReference type="NCBIfam" id="NF037995">
    <property type="entry name" value="TRAP_S1"/>
    <property type="match status" value="1"/>
</dbReference>
<dbReference type="GO" id="GO:0030288">
    <property type="term" value="C:outer membrane-bounded periplasmic space"/>
    <property type="evidence" value="ECO:0007669"/>
    <property type="project" value="InterPro"/>
</dbReference>
<evidence type="ECO:0000313" key="4">
    <source>
        <dbReference type="Proteomes" id="UP000679749"/>
    </source>
</evidence>
<organism evidence="3 4">
    <name type="scientific">Neobacillus rhizophilus</name>
    <dbReference type="NCBI Taxonomy" id="2833579"/>
    <lineage>
        <taxon>Bacteria</taxon>
        <taxon>Bacillati</taxon>
        <taxon>Bacillota</taxon>
        <taxon>Bacilli</taxon>
        <taxon>Bacillales</taxon>
        <taxon>Bacillaceae</taxon>
        <taxon>Neobacillus</taxon>
    </lineage>
</organism>
<dbReference type="PANTHER" id="PTHR33376">
    <property type="match status" value="1"/>
</dbReference>
<comment type="caution">
    <text evidence="3">The sequence shown here is derived from an EMBL/GenBank/DDBJ whole genome shotgun (WGS) entry which is preliminary data.</text>
</comment>
<name>A0A942U326_9BACI</name>
<dbReference type="EMBL" id="JAGYPF010000001">
    <property type="protein sequence ID" value="MBS4212330.1"/>
    <property type="molecule type" value="Genomic_DNA"/>
</dbReference>
<keyword evidence="4" id="KW-1185">Reference proteome</keyword>
<dbReference type="CDD" id="cd13671">
    <property type="entry name" value="PBP2_TRAP_SBP_like_3"/>
    <property type="match status" value="1"/>
</dbReference>
<dbReference type="InterPro" id="IPR018389">
    <property type="entry name" value="DctP_fam"/>
</dbReference>
<accession>A0A942U326</accession>
<dbReference type="RefSeq" id="WP_213116785.1">
    <property type="nucleotide sequence ID" value="NZ_JAGYPF010000001.1"/>
</dbReference>
<keyword evidence="1 2" id="KW-0732">Signal</keyword>
<dbReference type="PROSITE" id="PS51257">
    <property type="entry name" value="PROKAR_LIPOPROTEIN"/>
    <property type="match status" value="1"/>
</dbReference>
<dbReference type="GO" id="GO:0055085">
    <property type="term" value="P:transmembrane transport"/>
    <property type="evidence" value="ECO:0007669"/>
    <property type="project" value="InterPro"/>
</dbReference>
<dbReference type="PIRSF" id="PIRSF006470">
    <property type="entry name" value="DctB"/>
    <property type="match status" value="1"/>
</dbReference>
<sequence>MKKSTKRVSVTLSAILGASLILSACGGAAEKSNSSDGSKSASDEKTYSFRIADNQPDNYPTVLGDKKFAELVNQKSDGRIKISVFPNGQLGDEKSVIEQVQLGAVEFARVSTGPLAEFSKQLGVFSLPYIFDNSEHQWNFLNGEKGQELLKSLEGAKMLGLAYYDSGSRNFYTNKPVKSVDDLKGHKIRVQQSQINIDMISALGGSATPMPYGEVFSSLQTGVIDGAENNLPSYVSANHYQVAKNIILDGHQRVPEVVIMSKSVWDKLSDKDKKIIQEAAQESVKTEREEWAKMEKESEAKMKESGVNIVKVEDVKPWQQKVKPVIDKYRAEYSDVLDAIDKARK</sequence>
<protein>
    <submittedName>
        <fullName evidence="3">TRAP transporter substrate-binding protein</fullName>
    </submittedName>
</protein>
<reference evidence="3" key="1">
    <citation type="submission" date="2021-05" db="EMBL/GenBank/DDBJ databases">
        <title>Novel Bacillus species.</title>
        <authorList>
            <person name="Liu G."/>
        </authorList>
    </citation>
    <scope>NUCLEOTIDE SEQUENCE</scope>
    <source>
        <strain evidence="3">FJAT-49825</strain>
    </source>
</reference>
<dbReference type="GO" id="GO:0030246">
    <property type="term" value="F:carbohydrate binding"/>
    <property type="evidence" value="ECO:0007669"/>
    <property type="project" value="TreeGrafter"/>
</dbReference>
<feature type="chain" id="PRO_5039225808" evidence="2">
    <location>
        <begin position="25"/>
        <end position="345"/>
    </location>
</feature>
<dbReference type="Proteomes" id="UP000679749">
    <property type="component" value="Unassembled WGS sequence"/>
</dbReference>
<evidence type="ECO:0000256" key="1">
    <source>
        <dbReference type="ARBA" id="ARBA00022729"/>
    </source>
</evidence>
<dbReference type="Pfam" id="PF03480">
    <property type="entry name" value="DctP"/>
    <property type="match status" value="1"/>
</dbReference>
<dbReference type="InterPro" id="IPR004682">
    <property type="entry name" value="TRAP_DctP"/>
</dbReference>